<sequence>MSQPSTDLCLLCQKHEKMKGFETYRPCDATNGRSNCLTCHKYAELRLRIAAAEAHLKVLWEEHEQMRTILNKAHDPMSGRVPPEITSYIFDLAFKQKTWHHPNGVPLAAGAICKKWREVSHGTPLLWADVNIVIDGDRPKRRAIQLELFQQWLSRTGLIPLTINISIDSLNNYSDHPEHQCSAVFGPFIQLINESSSRWRSLAVRAPGFLVSEFKGSFEGAPILRNLSIEAVGRQQLAAQDQQAPEFRVDMGIPTPERVSISNYLPTSVHIDWSGVTHLTATNISAMDCIGVLSMATRLICCNFSDFRDAPFLSQPAPIVHRRLARLNIDDDSYNSAGVKLLGSVILPNLEHLSVLTGEWDIFLYDVLASFLERSSCQLTSFRGASTCDRNNQDKMLRLIQHLSSVEELSLEDMPVPRDFFRYLVHDANPITAVTDMKEDFLPNLKSLVCSVSNLEQIPWNLLSKLMGPLSRRSRPLQYININPGSYYFGGDDLFSYLRDKVDNAIIRCLIGIVSSGAKLLLPLRLRKSDLLIALNEQHDGEEETDKETEED</sequence>
<name>A0A409XRK2_PSICY</name>
<gene>
    <name evidence="1" type="ORF">CVT25_004514</name>
</gene>
<proteinExistence type="predicted"/>
<dbReference type="STRING" id="93625.A0A409XRK2"/>
<organism evidence="1 2">
    <name type="scientific">Psilocybe cyanescens</name>
    <dbReference type="NCBI Taxonomy" id="93625"/>
    <lineage>
        <taxon>Eukaryota</taxon>
        <taxon>Fungi</taxon>
        <taxon>Dikarya</taxon>
        <taxon>Basidiomycota</taxon>
        <taxon>Agaricomycotina</taxon>
        <taxon>Agaricomycetes</taxon>
        <taxon>Agaricomycetidae</taxon>
        <taxon>Agaricales</taxon>
        <taxon>Agaricineae</taxon>
        <taxon>Strophariaceae</taxon>
        <taxon>Psilocybe</taxon>
    </lineage>
</organism>
<evidence type="ECO:0000313" key="2">
    <source>
        <dbReference type="Proteomes" id="UP000283269"/>
    </source>
</evidence>
<dbReference type="OrthoDB" id="2269034at2759"/>
<evidence type="ECO:0000313" key="1">
    <source>
        <dbReference type="EMBL" id="PPQ93442.1"/>
    </source>
</evidence>
<dbReference type="InParanoid" id="A0A409XRK2"/>
<evidence type="ECO:0008006" key="3">
    <source>
        <dbReference type="Google" id="ProtNLM"/>
    </source>
</evidence>
<dbReference type="AlphaFoldDB" id="A0A409XRK2"/>
<dbReference type="Proteomes" id="UP000283269">
    <property type="component" value="Unassembled WGS sequence"/>
</dbReference>
<reference evidence="1 2" key="1">
    <citation type="journal article" date="2018" name="Evol. Lett.">
        <title>Horizontal gene cluster transfer increased hallucinogenic mushroom diversity.</title>
        <authorList>
            <person name="Reynolds H.T."/>
            <person name="Vijayakumar V."/>
            <person name="Gluck-Thaler E."/>
            <person name="Korotkin H.B."/>
            <person name="Matheny P.B."/>
            <person name="Slot J.C."/>
        </authorList>
    </citation>
    <scope>NUCLEOTIDE SEQUENCE [LARGE SCALE GENOMIC DNA]</scope>
    <source>
        <strain evidence="1 2">2631</strain>
    </source>
</reference>
<comment type="caution">
    <text evidence="1">The sequence shown here is derived from an EMBL/GenBank/DDBJ whole genome shotgun (WGS) entry which is preliminary data.</text>
</comment>
<keyword evidence="2" id="KW-1185">Reference proteome</keyword>
<dbReference type="EMBL" id="NHYD01000753">
    <property type="protein sequence ID" value="PPQ93442.1"/>
    <property type="molecule type" value="Genomic_DNA"/>
</dbReference>
<protein>
    <recommendedName>
        <fullName evidence="3">F-box domain-containing protein</fullName>
    </recommendedName>
</protein>
<accession>A0A409XRK2</accession>